<dbReference type="Proteomes" id="UP000075763">
    <property type="component" value="Unassembled WGS sequence"/>
</dbReference>
<keyword evidence="1" id="KW-1133">Transmembrane helix</keyword>
<sequence>MEALSTAKQVIDIFSALLSPVIAISVGFIAYQQWKLNVDKEKRESNSNKLHIYIVVKRFLRSVDINRVVDDKLYEELQEALALADFYFDGIVTDWLFQVDSDASAWLNLMQINSLPGTQESNPEFTRNLREIEELIDSLQKFHCELFDVFKGSMMYLKPSK</sequence>
<protein>
    <recommendedName>
        <fullName evidence="4">DUF4760 domain-containing protein</fullName>
    </recommendedName>
</protein>
<proteinExistence type="predicted"/>
<gene>
    <name evidence="2" type="ORF">A2I96_08010</name>
</gene>
<keyword evidence="1" id="KW-0472">Membrane</keyword>
<evidence type="ECO:0000313" key="3">
    <source>
        <dbReference type="Proteomes" id="UP000075763"/>
    </source>
</evidence>
<evidence type="ECO:0000313" key="2">
    <source>
        <dbReference type="EMBL" id="KYL36889.1"/>
    </source>
</evidence>
<dbReference type="EMBL" id="LVCN01000006">
    <property type="protein sequence ID" value="KYL36889.1"/>
    <property type="molecule type" value="Genomic_DNA"/>
</dbReference>
<organism evidence="2 3">
    <name type="scientific">Pseudoalteromonas tetraodonis</name>
    <dbReference type="NCBI Taxonomy" id="43659"/>
    <lineage>
        <taxon>Bacteria</taxon>
        <taxon>Pseudomonadati</taxon>
        <taxon>Pseudomonadota</taxon>
        <taxon>Gammaproteobacteria</taxon>
        <taxon>Alteromonadales</taxon>
        <taxon>Pseudoalteromonadaceae</taxon>
        <taxon>Pseudoalteromonas</taxon>
    </lineage>
</organism>
<accession>A0ABD4EU55</accession>
<name>A0ABD4EU55_9GAMM</name>
<keyword evidence="1" id="KW-0812">Transmembrane</keyword>
<reference evidence="2 3" key="1">
    <citation type="submission" date="2016-03" db="EMBL/GenBank/DDBJ databases">
        <authorList>
            <person name="Zhang H."/>
            <person name="Liu R."/>
            <person name="Wang M."/>
            <person name="Wang H."/>
            <person name="Wang L."/>
            <person name="Song L."/>
        </authorList>
    </citation>
    <scope>NUCLEOTIDE SEQUENCE [LARGE SCALE GENOMIC DNA]</scope>
    <source>
        <strain evidence="2 3">DSM 16099</strain>
    </source>
</reference>
<dbReference type="AlphaFoldDB" id="A0ABD4EU55"/>
<feature type="transmembrane region" description="Helical" evidence="1">
    <location>
        <begin position="13"/>
        <end position="31"/>
    </location>
</feature>
<dbReference type="RefSeq" id="WP_036955732.1">
    <property type="nucleotide sequence ID" value="NZ_JBNNGM010000011.1"/>
</dbReference>
<evidence type="ECO:0000256" key="1">
    <source>
        <dbReference type="SAM" id="Phobius"/>
    </source>
</evidence>
<comment type="caution">
    <text evidence="2">The sequence shown here is derived from an EMBL/GenBank/DDBJ whole genome shotgun (WGS) entry which is preliminary data.</text>
</comment>
<evidence type="ECO:0008006" key="4">
    <source>
        <dbReference type="Google" id="ProtNLM"/>
    </source>
</evidence>